<dbReference type="InterPro" id="IPR003660">
    <property type="entry name" value="HAMP_dom"/>
</dbReference>
<dbReference type="Pfam" id="PF17152">
    <property type="entry name" value="CHASE8"/>
    <property type="match status" value="1"/>
</dbReference>
<dbReference type="Gene3D" id="6.10.340.10">
    <property type="match status" value="1"/>
</dbReference>
<evidence type="ECO:0000259" key="4">
    <source>
        <dbReference type="PROSITE" id="PS50887"/>
    </source>
</evidence>
<dbReference type="FunFam" id="3.30.70.270:FF:000001">
    <property type="entry name" value="Diguanylate cyclase domain protein"/>
    <property type="match status" value="1"/>
</dbReference>
<dbReference type="GO" id="GO:0003824">
    <property type="term" value="F:catalytic activity"/>
    <property type="evidence" value="ECO:0007669"/>
    <property type="project" value="UniProtKB-ARBA"/>
</dbReference>
<dbReference type="Pfam" id="PF00672">
    <property type="entry name" value="HAMP"/>
    <property type="match status" value="1"/>
</dbReference>
<feature type="transmembrane region" description="Helical" evidence="2">
    <location>
        <begin position="21"/>
        <end position="45"/>
    </location>
</feature>
<dbReference type="Gene3D" id="3.30.70.270">
    <property type="match status" value="1"/>
</dbReference>
<evidence type="ECO:0000313" key="7">
    <source>
        <dbReference type="Proteomes" id="UP000091897"/>
    </source>
</evidence>
<dbReference type="RefSeq" id="WP_066345121.1">
    <property type="nucleotide sequence ID" value="NZ_CBCSFJ010000008.1"/>
</dbReference>
<dbReference type="GO" id="GO:0007165">
    <property type="term" value="P:signal transduction"/>
    <property type="evidence" value="ECO:0007669"/>
    <property type="project" value="InterPro"/>
</dbReference>
<evidence type="ECO:0000256" key="2">
    <source>
        <dbReference type="SAM" id="Phobius"/>
    </source>
</evidence>
<dbReference type="SMART" id="SM00267">
    <property type="entry name" value="GGDEF"/>
    <property type="match status" value="1"/>
</dbReference>
<accession>A0A193FTX6</accession>
<dbReference type="PROSITE" id="PS50885">
    <property type="entry name" value="HAMP"/>
    <property type="match status" value="1"/>
</dbReference>
<evidence type="ECO:0000313" key="5">
    <source>
        <dbReference type="EMBL" id="ANN65748.1"/>
    </source>
</evidence>
<keyword evidence="2" id="KW-0472">Membrane</keyword>
<keyword evidence="2" id="KW-1133">Transmembrane helix</keyword>
<feature type="transmembrane region" description="Helical" evidence="2">
    <location>
        <begin position="155"/>
        <end position="174"/>
    </location>
</feature>
<evidence type="ECO:0000256" key="1">
    <source>
        <dbReference type="SAM" id="MobiDB-lite"/>
    </source>
</evidence>
<dbReference type="CDD" id="cd01949">
    <property type="entry name" value="GGDEF"/>
    <property type="match status" value="1"/>
</dbReference>
<dbReference type="NCBIfam" id="TIGR00254">
    <property type="entry name" value="GGDEF"/>
    <property type="match status" value="1"/>
</dbReference>
<organism evidence="6 8">
    <name type="scientific">Bordetella bronchialis</name>
    <dbReference type="NCBI Taxonomy" id="463025"/>
    <lineage>
        <taxon>Bacteria</taxon>
        <taxon>Pseudomonadati</taxon>
        <taxon>Pseudomonadota</taxon>
        <taxon>Betaproteobacteria</taxon>
        <taxon>Burkholderiales</taxon>
        <taxon>Alcaligenaceae</taxon>
        <taxon>Bordetella</taxon>
    </lineage>
</organism>
<feature type="domain" description="HAMP" evidence="3">
    <location>
        <begin position="183"/>
        <end position="236"/>
    </location>
</feature>
<gene>
    <name evidence="5" type="ORF">BAU06_05075</name>
    <name evidence="6" type="ORF">BAU08_05045</name>
</gene>
<dbReference type="OrthoDB" id="9812260at2"/>
<dbReference type="CDD" id="cd06225">
    <property type="entry name" value="HAMP"/>
    <property type="match status" value="1"/>
</dbReference>
<dbReference type="InterPro" id="IPR043128">
    <property type="entry name" value="Rev_trsase/Diguanyl_cyclase"/>
</dbReference>
<evidence type="ECO:0000313" key="8">
    <source>
        <dbReference type="Proteomes" id="UP000092213"/>
    </source>
</evidence>
<feature type="domain" description="GGDEF" evidence="4">
    <location>
        <begin position="279"/>
        <end position="414"/>
    </location>
</feature>
<evidence type="ECO:0000259" key="3">
    <source>
        <dbReference type="PROSITE" id="PS50885"/>
    </source>
</evidence>
<proteinExistence type="predicted"/>
<dbReference type="InterPro" id="IPR000160">
    <property type="entry name" value="GGDEF_dom"/>
</dbReference>
<sequence length="427" mass="46563">MKKNARPDSSRPSLRQALRRLHFVVTLFAVGLAGIVLTVTGLVALRAYTDHHQKLIARSIAYTVEAATVFHDRVAATETLAAIAAREDVAAAVVYDGKNEILAEWHRSADDNFAWARQQVARLLNPPPVFMPIVHQGQTVGRLLLVGRGGNLFDFLLKGLAGVAACALISGLVANRLSRRTSRQIGRPLRALAEVAHAVRNERAFSRRVPPARIRELHALGEDFNALLDELEAWQTQWLHENASLAHKAAHDSLTGLPNRAHFEEQLDRAIHDAAVLERRVAIMFLDSDRFKEINDGMGHAAGDAVLVNIAARVRGQLREGDVVARLGGDEFAVMLSPLRELSDAQRIADDILLGMRAPIRLPNGDDIVCSLSIGIAVYPDHAGNAADLFDAADSAMYHAKRRGGGTQSTAARRGRSARGIHNNAYN</sequence>
<name>A0A193FTX6_9BORD</name>
<keyword evidence="2" id="KW-0812">Transmembrane</keyword>
<dbReference type="STRING" id="463025.BAU08_05045"/>
<keyword evidence="7" id="KW-1185">Reference proteome</keyword>
<dbReference type="PROSITE" id="PS50887">
    <property type="entry name" value="GGDEF"/>
    <property type="match status" value="1"/>
</dbReference>
<feature type="region of interest" description="Disordered" evidence="1">
    <location>
        <begin position="401"/>
        <end position="427"/>
    </location>
</feature>
<dbReference type="InterPro" id="IPR052163">
    <property type="entry name" value="DGC-Regulatory_Protein"/>
</dbReference>
<dbReference type="PANTHER" id="PTHR46663">
    <property type="entry name" value="DIGUANYLATE CYCLASE DGCT-RELATED"/>
    <property type="match status" value="1"/>
</dbReference>
<dbReference type="Proteomes" id="UP000091897">
    <property type="component" value="Chromosome"/>
</dbReference>
<dbReference type="EMBL" id="CP016170">
    <property type="protein sequence ID" value="ANN65748.1"/>
    <property type="molecule type" value="Genomic_DNA"/>
</dbReference>
<dbReference type="InterPro" id="IPR033417">
    <property type="entry name" value="CHASE8"/>
</dbReference>
<dbReference type="PANTHER" id="PTHR46663:SF2">
    <property type="entry name" value="GGDEF DOMAIN-CONTAINING PROTEIN"/>
    <property type="match status" value="1"/>
</dbReference>
<dbReference type="Proteomes" id="UP000092213">
    <property type="component" value="Chromosome"/>
</dbReference>
<evidence type="ECO:0000313" key="6">
    <source>
        <dbReference type="EMBL" id="ANN70778.1"/>
    </source>
</evidence>
<dbReference type="AlphaFoldDB" id="A0A193FTX6"/>
<dbReference type="SMART" id="SM00304">
    <property type="entry name" value="HAMP"/>
    <property type="match status" value="1"/>
</dbReference>
<protein>
    <submittedName>
        <fullName evidence="6">Diguanylate cyclase</fullName>
    </submittedName>
</protein>
<dbReference type="GO" id="GO:0016020">
    <property type="term" value="C:membrane"/>
    <property type="evidence" value="ECO:0007669"/>
    <property type="project" value="InterPro"/>
</dbReference>
<dbReference type="Pfam" id="PF00990">
    <property type="entry name" value="GGDEF"/>
    <property type="match status" value="1"/>
</dbReference>
<reference evidence="7 8" key="1">
    <citation type="submission" date="2016-06" db="EMBL/GenBank/DDBJ databases">
        <title>Complete genome sequences of Bordetella bronchialis and Bordetella flabilis.</title>
        <authorList>
            <person name="LiPuma J.J."/>
            <person name="Spilker T."/>
        </authorList>
    </citation>
    <scope>NUCLEOTIDE SEQUENCE [LARGE SCALE GENOMIC DNA]</scope>
    <source>
        <strain evidence="6 8">AU17976</strain>
        <strain evidence="5 7">AU3182</strain>
    </source>
</reference>
<dbReference type="EMBL" id="CP016171">
    <property type="protein sequence ID" value="ANN70778.1"/>
    <property type="molecule type" value="Genomic_DNA"/>
</dbReference>
<dbReference type="SUPFAM" id="SSF55073">
    <property type="entry name" value="Nucleotide cyclase"/>
    <property type="match status" value="1"/>
</dbReference>
<dbReference type="InterPro" id="IPR029787">
    <property type="entry name" value="Nucleotide_cyclase"/>
</dbReference>
<dbReference type="KEGG" id="bbro:BAU06_05075"/>